<dbReference type="Proteomes" id="UP000659654">
    <property type="component" value="Unassembled WGS sequence"/>
</dbReference>
<dbReference type="SUPFAM" id="SSF52954">
    <property type="entry name" value="Class II aaRS ABD-related"/>
    <property type="match status" value="1"/>
</dbReference>
<dbReference type="Proteomes" id="UP000095284">
    <property type="component" value="Unplaced"/>
</dbReference>
<dbReference type="Gene3D" id="3.40.50.800">
    <property type="entry name" value="Anticodon-binding domain"/>
    <property type="match status" value="1"/>
</dbReference>
<evidence type="ECO:0000256" key="2">
    <source>
        <dbReference type="ARBA" id="ARBA00022598"/>
    </source>
</evidence>
<dbReference type="NCBIfam" id="TIGR00389">
    <property type="entry name" value="glyS_dimeric"/>
    <property type="match status" value="1"/>
</dbReference>
<dbReference type="InterPro" id="IPR006195">
    <property type="entry name" value="aa-tRNA-synth_II"/>
</dbReference>
<evidence type="ECO:0000256" key="6">
    <source>
        <dbReference type="ARBA" id="ARBA00030057"/>
    </source>
</evidence>
<dbReference type="NCBIfam" id="NF003211">
    <property type="entry name" value="PRK04173.1"/>
    <property type="match status" value="1"/>
</dbReference>
<dbReference type="InterPro" id="IPR002314">
    <property type="entry name" value="aa-tRNA-synt_IIb"/>
</dbReference>
<dbReference type="PANTHER" id="PTHR10745">
    <property type="entry name" value="GLYCYL-TRNA SYNTHETASE/DNA POLYMERASE SUBUNIT GAMMA-2"/>
    <property type="match status" value="1"/>
</dbReference>
<dbReference type="OrthoDB" id="57698at2759"/>
<dbReference type="GO" id="GO:0005524">
    <property type="term" value="F:ATP binding"/>
    <property type="evidence" value="ECO:0007669"/>
    <property type="project" value="UniProtKB-KW"/>
</dbReference>
<dbReference type="GO" id="GO:0070150">
    <property type="term" value="P:mitochondrial glycyl-tRNA aminoacylation"/>
    <property type="evidence" value="ECO:0007669"/>
    <property type="project" value="TreeGrafter"/>
</dbReference>
<evidence type="ECO:0000256" key="4">
    <source>
        <dbReference type="ARBA" id="ARBA00022840"/>
    </source>
</evidence>
<name>A0A1I7SSM0_BURXY</name>
<dbReference type="SMR" id="A0A1I7SSM0"/>
<dbReference type="Gene3D" id="3.30.930.10">
    <property type="entry name" value="Bira Bifunctional Protein, Domain 2"/>
    <property type="match status" value="1"/>
</dbReference>
<keyword evidence="4" id="KW-0067">ATP-binding</keyword>
<evidence type="ECO:0000259" key="7">
    <source>
        <dbReference type="PROSITE" id="PS50862"/>
    </source>
</evidence>
<protein>
    <recommendedName>
        <fullName evidence="1">glycine--tRNA ligase</fullName>
        <ecNumber evidence="1">6.1.1.14</ecNumber>
    </recommendedName>
    <alternativeName>
        <fullName evidence="6">Diadenosine tetraphosphate synthetase</fullName>
    </alternativeName>
</protein>
<dbReference type="InterPro" id="IPR045864">
    <property type="entry name" value="aa-tRNA-synth_II/BPL/LPL"/>
</dbReference>
<dbReference type="PRINTS" id="PR01043">
    <property type="entry name" value="TRNASYNTHGLY"/>
</dbReference>
<evidence type="ECO:0000313" key="8">
    <source>
        <dbReference type="EMBL" id="CAD5215509.1"/>
    </source>
</evidence>
<evidence type="ECO:0000256" key="1">
    <source>
        <dbReference type="ARBA" id="ARBA00012829"/>
    </source>
</evidence>
<dbReference type="InterPro" id="IPR002315">
    <property type="entry name" value="tRNA-synt_gly"/>
</dbReference>
<dbReference type="eggNOG" id="KOG2298">
    <property type="taxonomic scope" value="Eukaryota"/>
</dbReference>
<evidence type="ECO:0000256" key="5">
    <source>
        <dbReference type="ARBA" id="ARBA00023146"/>
    </source>
</evidence>
<dbReference type="InterPro" id="IPR004154">
    <property type="entry name" value="Anticodon-bd"/>
</dbReference>
<dbReference type="WBParaSite" id="BXY_1603700.1">
    <property type="protein sequence ID" value="BXY_1603700.1"/>
    <property type="gene ID" value="BXY_1603700"/>
</dbReference>
<dbReference type="EMBL" id="CAJFDI010000002">
    <property type="protein sequence ID" value="CAD5215509.1"/>
    <property type="molecule type" value="Genomic_DNA"/>
</dbReference>
<dbReference type="EC" id="6.1.1.14" evidence="1"/>
<dbReference type="PROSITE" id="PS50862">
    <property type="entry name" value="AA_TRNA_LIGASE_II"/>
    <property type="match status" value="1"/>
</dbReference>
<dbReference type="PANTHER" id="PTHR10745:SF0">
    <property type="entry name" value="GLYCINE--TRNA LIGASE"/>
    <property type="match status" value="1"/>
</dbReference>
<accession>A0A1I7SSM0</accession>
<dbReference type="InterPro" id="IPR036621">
    <property type="entry name" value="Anticodon-bd_dom_sf"/>
</dbReference>
<reference evidence="8" key="2">
    <citation type="submission" date="2020-09" db="EMBL/GenBank/DDBJ databases">
        <authorList>
            <person name="Kikuchi T."/>
        </authorList>
    </citation>
    <scope>NUCLEOTIDE SEQUENCE</scope>
    <source>
        <strain evidence="8">Ka4C1</strain>
    </source>
</reference>
<keyword evidence="2" id="KW-0436">Ligase</keyword>
<dbReference type="AlphaFoldDB" id="A0A1I7SSM0"/>
<dbReference type="Pfam" id="PF03129">
    <property type="entry name" value="HGTP_anticodon"/>
    <property type="match status" value="1"/>
</dbReference>
<keyword evidence="3" id="KW-0547">Nucleotide-binding</keyword>
<gene>
    <name evidence="8" type="ORF">BXYJ_LOCUS4065</name>
</gene>
<reference evidence="11" key="1">
    <citation type="submission" date="2016-11" db="UniProtKB">
        <authorList>
            <consortium name="WormBaseParasite"/>
        </authorList>
    </citation>
    <scope>IDENTIFICATION</scope>
</reference>
<keyword evidence="10" id="KW-1185">Reference proteome</keyword>
<keyword evidence="5" id="KW-0030">Aminoacyl-tRNA synthetase</keyword>
<dbReference type="Pfam" id="PF00587">
    <property type="entry name" value="tRNA-synt_2b"/>
    <property type="match status" value="1"/>
</dbReference>
<dbReference type="InterPro" id="IPR027031">
    <property type="entry name" value="Gly-tRNA_synthase/POLG2"/>
</dbReference>
<sequence length="624" mass="71290">MDKVKRLLFVLRSTRGYSSAAPAKKAPTKRLRTKISTFLKVLGSPEIDKELQPYRARVIEATELVVKAKEGGDEQLIKRNILALKRAKEELQDREYELMPPNAFIDQMALYDLLSNRFFFDRSYSGHPGLIDLGPLGVGVKNNIIKEWRKHFISHDHMLEVECPSMTPADVLKASGHVDKFTDYVVRDVKTNEVYRADHLVKEHLELLLENNKFSSNEIKAVEAELRAIDTADSTKLQEVIQKYRIKSKNGNELSSPSTVNLMFAAQLGAQGIPNAYLRPETSQGIFLNFQRLFVYNGCKLPLVAAQIGTVYRNEIAPKHNLFRLREFTLCEIEHFYHGKEETAPGLEDLLDMELVLWSSKGQQEEESPRLYSIREALRGGVIKNKIIGYYLARGHLFLAKVGVNPKRLRFRQHRSKEMAHYAEDCWDAEALTSHGWVEIAGFSDRSSYDLKALSQHLNISLDVGAKNGEVEYPKVVEPSFGVGRILQTVLEHSFHQRNPEGEPKRPYFLFPPAISPVHVTIYPIVRDEKFNRFVDSIEKRLEEADITFNTADNRYSIGKRYARNDETGIPFGITLDDETEENGTVTLREIKTMEQIRVKIDKIGTTLLDLIKGKVKWSQLRSS</sequence>
<dbReference type="SUPFAM" id="SSF55681">
    <property type="entry name" value="Class II aaRS and biotin synthetases"/>
    <property type="match status" value="1"/>
</dbReference>
<evidence type="ECO:0000313" key="9">
    <source>
        <dbReference type="Proteomes" id="UP000095284"/>
    </source>
</evidence>
<organism evidence="9 11">
    <name type="scientific">Bursaphelenchus xylophilus</name>
    <name type="common">Pinewood nematode worm</name>
    <name type="synonym">Aphelenchoides xylophilus</name>
    <dbReference type="NCBI Taxonomy" id="6326"/>
    <lineage>
        <taxon>Eukaryota</taxon>
        <taxon>Metazoa</taxon>
        <taxon>Ecdysozoa</taxon>
        <taxon>Nematoda</taxon>
        <taxon>Chromadorea</taxon>
        <taxon>Rhabditida</taxon>
        <taxon>Tylenchina</taxon>
        <taxon>Tylenchomorpha</taxon>
        <taxon>Aphelenchoidea</taxon>
        <taxon>Aphelenchoididae</taxon>
        <taxon>Bursaphelenchus</taxon>
    </lineage>
</organism>
<evidence type="ECO:0000313" key="11">
    <source>
        <dbReference type="WBParaSite" id="BXY_1603700.1"/>
    </source>
</evidence>
<feature type="domain" description="Aminoacyl-transfer RNA synthetases class-II family profile" evidence="7">
    <location>
        <begin position="129"/>
        <end position="500"/>
    </location>
</feature>
<dbReference type="Gene3D" id="3.30.40.230">
    <property type="match status" value="1"/>
</dbReference>
<proteinExistence type="predicted"/>
<dbReference type="EMBL" id="CAJFCV020000002">
    <property type="protein sequence ID" value="CAG9097414.1"/>
    <property type="molecule type" value="Genomic_DNA"/>
</dbReference>
<dbReference type="Proteomes" id="UP000582659">
    <property type="component" value="Unassembled WGS sequence"/>
</dbReference>
<dbReference type="GO" id="GO:0005739">
    <property type="term" value="C:mitochondrion"/>
    <property type="evidence" value="ECO:0007669"/>
    <property type="project" value="TreeGrafter"/>
</dbReference>
<evidence type="ECO:0000313" key="10">
    <source>
        <dbReference type="Proteomes" id="UP000659654"/>
    </source>
</evidence>
<dbReference type="GO" id="GO:0004820">
    <property type="term" value="F:glycine-tRNA ligase activity"/>
    <property type="evidence" value="ECO:0007669"/>
    <property type="project" value="UniProtKB-EC"/>
</dbReference>
<evidence type="ECO:0000256" key="3">
    <source>
        <dbReference type="ARBA" id="ARBA00022741"/>
    </source>
</evidence>